<dbReference type="RefSeq" id="WP_389358150.1">
    <property type="nucleotide sequence ID" value="NZ_JBIACK010000001.1"/>
</dbReference>
<feature type="transmembrane region" description="Helical" evidence="2">
    <location>
        <begin position="161"/>
        <end position="180"/>
    </location>
</feature>
<evidence type="ECO:0000256" key="1">
    <source>
        <dbReference type="ARBA" id="ARBA00010792"/>
    </source>
</evidence>
<dbReference type="Pfam" id="PF09335">
    <property type="entry name" value="VTT_dom"/>
    <property type="match status" value="1"/>
</dbReference>
<feature type="transmembrane region" description="Helical" evidence="2">
    <location>
        <begin position="49"/>
        <end position="68"/>
    </location>
</feature>
<name>A0ABW6K6B3_9BACI</name>
<dbReference type="InterPro" id="IPR032816">
    <property type="entry name" value="VTT_dom"/>
</dbReference>
<dbReference type="EMBL" id="JBIACK010000001">
    <property type="protein sequence ID" value="MFE8699717.1"/>
    <property type="molecule type" value="Genomic_DNA"/>
</dbReference>
<keyword evidence="2" id="KW-1133">Transmembrane helix</keyword>
<gene>
    <name evidence="4" type="ORF">ACFYKX_03660</name>
</gene>
<evidence type="ECO:0000313" key="4">
    <source>
        <dbReference type="EMBL" id="MFE8699717.1"/>
    </source>
</evidence>
<evidence type="ECO:0000256" key="2">
    <source>
        <dbReference type="SAM" id="Phobius"/>
    </source>
</evidence>
<proteinExistence type="inferred from homology"/>
<feature type="transmembrane region" description="Helical" evidence="2">
    <location>
        <begin position="192"/>
        <end position="211"/>
    </location>
</feature>
<comment type="similarity">
    <text evidence="1">Belongs to the DedA family.</text>
</comment>
<feature type="transmembrane region" description="Helical" evidence="2">
    <location>
        <begin position="131"/>
        <end position="154"/>
    </location>
</feature>
<reference evidence="4 5" key="1">
    <citation type="submission" date="2024-08" db="EMBL/GenBank/DDBJ databases">
        <title>Two novel Cytobacillus novel species.</title>
        <authorList>
            <person name="Liu G."/>
        </authorList>
    </citation>
    <scope>NUCLEOTIDE SEQUENCE [LARGE SCALE GENOMIC DNA]</scope>
    <source>
        <strain evidence="4 5">FJAT-54145</strain>
    </source>
</reference>
<dbReference type="PANTHER" id="PTHR42709">
    <property type="entry name" value="ALKALINE PHOSPHATASE LIKE PROTEIN"/>
    <property type="match status" value="1"/>
</dbReference>
<protein>
    <submittedName>
        <fullName evidence="4">TVP38/TMEM64 family protein</fullName>
    </submittedName>
</protein>
<evidence type="ECO:0000313" key="5">
    <source>
        <dbReference type="Proteomes" id="UP001601059"/>
    </source>
</evidence>
<evidence type="ECO:0000259" key="3">
    <source>
        <dbReference type="Pfam" id="PF09335"/>
    </source>
</evidence>
<feature type="transmembrane region" description="Helical" evidence="2">
    <location>
        <begin position="7"/>
        <end position="29"/>
    </location>
</feature>
<organism evidence="4 5">
    <name type="scientific">Cytobacillus spartinae</name>
    <dbReference type="NCBI Taxonomy" id="3299023"/>
    <lineage>
        <taxon>Bacteria</taxon>
        <taxon>Bacillati</taxon>
        <taxon>Bacillota</taxon>
        <taxon>Bacilli</taxon>
        <taxon>Bacillales</taxon>
        <taxon>Bacillaceae</taxon>
        <taxon>Cytobacillus</taxon>
    </lineage>
</organism>
<dbReference type="Proteomes" id="UP001601059">
    <property type="component" value="Unassembled WGS sequence"/>
</dbReference>
<dbReference type="InterPro" id="IPR051311">
    <property type="entry name" value="DedA_domain"/>
</dbReference>
<feature type="transmembrane region" description="Helical" evidence="2">
    <location>
        <begin position="80"/>
        <end position="101"/>
    </location>
</feature>
<comment type="caution">
    <text evidence="4">The sequence shown here is derived from an EMBL/GenBank/DDBJ whole genome shotgun (WGS) entry which is preliminary data.</text>
</comment>
<sequence>MKHTRLISLYFFIFISIVSILYYVSALLVLTDTYGMEKLLREYGTTAKLLFIIICFAQPIVLPIPEAITVGAASTVFGSFQAACLAFAGTFSGILVMYFLARYGGTKIVSKMIKMRHLEQYQNYVRRNETFIMGILFIIPILPDEIICVGAGISGISIKRFVLIAALSKLFTSFALAYSVELANLFQLSNSQFIAYLTAIITVIFLTTYFIKKAGAKKKRREH</sequence>
<keyword evidence="5" id="KW-1185">Reference proteome</keyword>
<keyword evidence="2" id="KW-0812">Transmembrane</keyword>
<feature type="domain" description="VTT" evidence="3">
    <location>
        <begin position="64"/>
        <end position="181"/>
    </location>
</feature>
<accession>A0ABW6K6B3</accession>
<keyword evidence="2" id="KW-0472">Membrane</keyword>